<evidence type="ECO:0000256" key="1">
    <source>
        <dbReference type="SAM" id="Phobius"/>
    </source>
</evidence>
<keyword evidence="1" id="KW-0472">Membrane</keyword>
<dbReference type="eggNOG" id="ENOG5031VYM">
    <property type="taxonomic scope" value="Bacteria"/>
</dbReference>
<keyword evidence="1" id="KW-0812">Transmembrane</keyword>
<protein>
    <submittedName>
        <fullName evidence="2">Uncharacterized protein</fullName>
    </submittedName>
</protein>
<sequence length="93" mass="9371">MPARILTVLPLAADPITVNPTAPPGSDKLLTIISWAGWLGMVAAVVALIAAGAKFGFDRHQGTATNESAVRVAWTCAGCVVMAMAGGLVGAIV</sequence>
<reference evidence="2 3" key="1">
    <citation type="submission" date="2012-08" db="EMBL/GenBank/DDBJ databases">
        <title>Whole genome shotgun sequence of Gordonia rhizosphera NBRC 16068.</title>
        <authorList>
            <person name="Takarada H."/>
            <person name="Isaki S."/>
            <person name="Hosoyama A."/>
            <person name="Tsuchikane K."/>
            <person name="Katsumata H."/>
            <person name="Baba S."/>
            <person name="Ohji S."/>
            <person name="Yamazaki S."/>
            <person name="Fujita N."/>
        </authorList>
    </citation>
    <scope>NUCLEOTIDE SEQUENCE [LARGE SCALE GENOMIC DNA]</scope>
    <source>
        <strain evidence="2 3">NBRC 16068</strain>
    </source>
</reference>
<comment type="caution">
    <text evidence="2">The sequence shown here is derived from an EMBL/GenBank/DDBJ whole genome shotgun (WGS) entry which is preliminary data.</text>
</comment>
<accession>K6V5S8</accession>
<dbReference type="Proteomes" id="UP000008363">
    <property type="component" value="Unassembled WGS sequence"/>
</dbReference>
<organism evidence="2 3">
    <name type="scientific">Gordonia rhizosphera NBRC 16068</name>
    <dbReference type="NCBI Taxonomy" id="1108045"/>
    <lineage>
        <taxon>Bacteria</taxon>
        <taxon>Bacillati</taxon>
        <taxon>Actinomycetota</taxon>
        <taxon>Actinomycetes</taxon>
        <taxon>Mycobacteriales</taxon>
        <taxon>Gordoniaceae</taxon>
        <taxon>Gordonia</taxon>
    </lineage>
</organism>
<feature type="transmembrane region" description="Helical" evidence="1">
    <location>
        <begin position="29"/>
        <end position="51"/>
    </location>
</feature>
<dbReference type="EMBL" id="BAHC01000139">
    <property type="protein sequence ID" value="GAB91613.1"/>
    <property type="molecule type" value="Genomic_DNA"/>
</dbReference>
<evidence type="ECO:0000313" key="2">
    <source>
        <dbReference type="EMBL" id="GAB91613.1"/>
    </source>
</evidence>
<proteinExistence type="predicted"/>
<dbReference type="OrthoDB" id="4382159at2"/>
<name>K6V5S8_9ACTN</name>
<gene>
    <name evidence="2" type="ORF">GORHZ_139_00050</name>
</gene>
<keyword evidence="1" id="KW-1133">Transmembrane helix</keyword>
<keyword evidence="3" id="KW-1185">Reference proteome</keyword>
<feature type="transmembrane region" description="Helical" evidence="1">
    <location>
        <begin position="72"/>
        <end position="92"/>
    </location>
</feature>
<evidence type="ECO:0000313" key="3">
    <source>
        <dbReference type="Proteomes" id="UP000008363"/>
    </source>
</evidence>
<dbReference type="RefSeq" id="WP_006335278.1">
    <property type="nucleotide sequence ID" value="NZ_BAHC01000139.1"/>
</dbReference>
<dbReference type="STRING" id="1108045.GORHZ_139_00050"/>
<dbReference type="AlphaFoldDB" id="K6V5S8"/>